<dbReference type="EMBL" id="JAEKNR010000198">
    <property type="protein sequence ID" value="MBJ7600335.1"/>
    <property type="molecule type" value="Genomic_DNA"/>
</dbReference>
<evidence type="ECO:0000313" key="3">
    <source>
        <dbReference type="Proteomes" id="UP000612893"/>
    </source>
</evidence>
<dbReference type="AlphaFoldDB" id="A0A934N4J4"/>
<organism evidence="2 3">
    <name type="scientific">Candidatus Nephthysia bennettiae</name>
    <dbReference type="NCBI Taxonomy" id="3127016"/>
    <lineage>
        <taxon>Bacteria</taxon>
        <taxon>Bacillati</taxon>
        <taxon>Candidatus Dormiibacterota</taxon>
        <taxon>Candidatus Dormibacteria</taxon>
        <taxon>Candidatus Dormibacterales</taxon>
        <taxon>Candidatus Dormibacteraceae</taxon>
        <taxon>Candidatus Nephthysia</taxon>
    </lineage>
</organism>
<reference evidence="2" key="1">
    <citation type="submission" date="2020-10" db="EMBL/GenBank/DDBJ databases">
        <title>Ca. Dormibacterota MAGs.</title>
        <authorList>
            <person name="Montgomery K."/>
        </authorList>
    </citation>
    <scope>NUCLEOTIDE SEQUENCE [LARGE SCALE GENOMIC DNA]</scope>
    <source>
        <strain evidence="2">SC8812_S17_10</strain>
    </source>
</reference>
<name>A0A934N4J4_9BACT</name>
<gene>
    <name evidence="2" type="ORF">JF922_19955</name>
</gene>
<proteinExistence type="predicted"/>
<comment type="caution">
    <text evidence="2">The sequence shown here is derived from an EMBL/GenBank/DDBJ whole genome shotgun (WGS) entry which is preliminary data.</text>
</comment>
<keyword evidence="3" id="KW-1185">Reference proteome</keyword>
<accession>A0A934N4J4</accession>
<evidence type="ECO:0000256" key="1">
    <source>
        <dbReference type="SAM" id="MobiDB-lite"/>
    </source>
</evidence>
<protein>
    <submittedName>
        <fullName evidence="2">Uncharacterized protein</fullName>
    </submittedName>
</protein>
<dbReference type="Proteomes" id="UP000612893">
    <property type="component" value="Unassembled WGS sequence"/>
</dbReference>
<evidence type="ECO:0000313" key="2">
    <source>
        <dbReference type="EMBL" id="MBJ7600335.1"/>
    </source>
</evidence>
<dbReference type="RefSeq" id="WP_338204113.1">
    <property type="nucleotide sequence ID" value="NZ_JAEKNR010000198.1"/>
</dbReference>
<feature type="region of interest" description="Disordered" evidence="1">
    <location>
        <begin position="323"/>
        <end position="346"/>
    </location>
</feature>
<sequence>MTQTVDHVDAIAKAVLYEGYLLYPYRRSAVKNQVRWTFGGVHPRDWSEATGGFEPWLQQTQCLLTAPGDGTASEYSSFPDGCRLGVTVRFLRLLECTRPGQPAWQEASEWSTGAQDLDVGALLRDPVRLPIELPAGQDEPGEDGVRRKWRALFGEAEVCVEPVAEGTVRLTVRVMNTTRVTEAAELGREQAMLQSMASTHAVLRAGGGSFVSLSDPPEKLREAARACQNVGVWPVLVGEPGSRDTVLASPIILEDHPQVAPESPMDLFDATEIDEILTLRILTLSDEEKEELRKGDDRGRLILERAEALTPDEMMRLHGTVRSLRPVGGEEQPATTAQPFPWEPAP</sequence>